<keyword evidence="3" id="KW-0862">Zinc</keyword>
<evidence type="ECO:0000256" key="1">
    <source>
        <dbReference type="ARBA" id="ARBA00005495"/>
    </source>
</evidence>
<dbReference type="GO" id="GO:0016846">
    <property type="term" value="F:carbon-sulfur lyase activity"/>
    <property type="evidence" value="ECO:0007669"/>
    <property type="project" value="InterPro"/>
</dbReference>
<dbReference type="Proteomes" id="UP000800235">
    <property type="component" value="Unassembled WGS sequence"/>
</dbReference>
<gene>
    <name evidence="6" type="ORF">EJ08DRAFT_651210</name>
</gene>
<comment type="caution">
    <text evidence="6">The sequence shown here is derived from an EMBL/GenBank/DDBJ whole genome shotgun (WGS) entry which is preliminary data.</text>
</comment>
<dbReference type="PANTHER" id="PTHR33337">
    <property type="entry name" value="GFA DOMAIN-CONTAINING PROTEIN"/>
    <property type="match status" value="1"/>
</dbReference>
<comment type="similarity">
    <text evidence="1">Belongs to the Gfa family.</text>
</comment>
<dbReference type="PANTHER" id="PTHR33337:SF8">
    <property type="entry name" value="CENP-V_GFA DOMAIN-CONTAINING PROTEIN"/>
    <property type="match status" value="1"/>
</dbReference>
<dbReference type="Gene3D" id="3.90.1590.10">
    <property type="entry name" value="glutathione-dependent formaldehyde- activating enzyme (gfa)"/>
    <property type="match status" value="1"/>
</dbReference>
<dbReference type="Pfam" id="PF04828">
    <property type="entry name" value="GFA"/>
    <property type="match status" value="1"/>
</dbReference>
<dbReference type="GO" id="GO:0046872">
    <property type="term" value="F:metal ion binding"/>
    <property type="evidence" value="ECO:0007669"/>
    <property type="project" value="UniProtKB-KW"/>
</dbReference>
<dbReference type="AlphaFoldDB" id="A0A9P4TWZ0"/>
<evidence type="ECO:0000256" key="3">
    <source>
        <dbReference type="ARBA" id="ARBA00022833"/>
    </source>
</evidence>
<dbReference type="EMBL" id="MU007057">
    <property type="protein sequence ID" value="KAF2427788.1"/>
    <property type="molecule type" value="Genomic_DNA"/>
</dbReference>
<keyword evidence="4" id="KW-0456">Lyase</keyword>
<accession>A0A9P4TWZ0</accession>
<keyword evidence="7" id="KW-1185">Reference proteome</keyword>
<evidence type="ECO:0000313" key="7">
    <source>
        <dbReference type="Proteomes" id="UP000800235"/>
    </source>
</evidence>
<evidence type="ECO:0000256" key="2">
    <source>
        <dbReference type="ARBA" id="ARBA00022723"/>
    </source>
</evidence>
<organism evidence="6 7">
    <name type="scientific">Tothia fuscella</name>
    <dbReference type="NCBI Taxonomy" id="1048955"/>
    <lineage>
        <taxon>Eukaryota</taxon>
        <taxon>Fungi</taxon>
        <taxon>Dikarya</taxon>
        <taxon>Ascomycota</taxon>
        <taxon>Pezizomycotina</taxon>
        <taxon>Dothideomycetes</taxon>
        <taxon>Pleosporomycetidae</taxon>
        <taxon>Venturiales</taxon>
        <taxon>Cylindrosympodiaceae</taxon>
        <taxon>Tothia</taxon>
    </lineage>
</organism>
<proteinExistence type="inferred from homology"/>
<protein>
    <recommendedName>
        <fullName evidence="5">CENP-V/GFA domain-containing protein</fullName>
    </recommendedName>
</protein>
<dbReference type="InterPro" id="IPR011057">
    <property type="entry name" value="Mss4-like_sf"/>
</dbReference>
<dbReference type="InterPro" id="IPR006913">
    <property type="entry name" value="CENP-V/GFA"/>
</dbReference>
<dbReference type="SUPFAM" id="SSF51316">
    <property type="entry name" value="Mss4-like"/>
    <property type="match status" value="1"/>
</dbReference>
<name>A0A9P4TWZ0_9PEZI</name>
<evidence type="ECO:0000256" key="4">
    <source>
        <dbReference type="ARBA" id="ARBA00023239"/>
    </source>
</evidence>
<sequence>MFASNFTVKDTYLTHLRGQDKLKTFAQRKTIGSGGLMTNHFCSNCGTLMYRVGEKFPGMSILRIGTVDDFSLHETKLRPRVEQFTKSRVGWLGAVEGVEQHEGSAFTSLL</sequence>
<evidence type="ECO:0000259" key="5">
    <source>
        <dbReference type="Pfam" id="PF04828"/>
    </source>
</evidence>
<feature type="domain" description="CENP-V/GFA" evidence="5">
    <location>
        <begin position="2"/>
        <end position="87"/>
    </location>
</feature>
<reference evidence="6" key="1">
    <citation type="journal article" date="2020" name="Stud. Mycol.">
        <title>101 Dothideomycetes genomes: a test case for predicting lifestyles and emergence of pathogens.</title>
        <authorList>
            <person name="Haridas S."/>
            <person name="Albert R."/>
            <person name="Binder M."/>
            <person name="Bloem J."/>
            <person name="Labutti K."/>
            <person name="Salamov A."/>
            <person name="Andreopoulos B."/>
            <person name="Baker S."/>
            <person name="Barry K."/>
            <person name="Bills G."/>
            <person name="Bluhm B."/>
            <person name="Cannon C."/>
            <person name="Castanera R."/>
            <person name="Culley D."/>
            <person name="Daum C."/>
            <person name="Ezra D."/>
            <person name="Gonzalez J."/>
            <person name="Henrissat B."/>
            <person name="Kuo A."/>
            <person name="Liang C."/>
            <person name="Lipzen A."/>
            <person name="Lutzoni F."/>
            <person name="Magnuson J."/>
            <person name="Mondo S."/>
            <person name="Nolan M."/>
            <person name="Ohm R."/>
            <person name="Pangilinan J."/>
            <person name="Park H.-J."/>
            <person name="Ramirez L."/>
            <person name="Alfaro M."/>
            <person name="Sun H."/>
            <person name="Tritt A."/>
            <person name="Yoshinaga Y."/>
            <person name="Zwiers L.-H."/>
            <person name="Turgeon B."/>
            <person name="Goodwin S."/>
            <person name="Spatafora J."/>
            <person name="Crous P."/>
            <person name="Grigoriev I."/>
        </authorList>
    </citation>
    <scope>NUCLEOTIDE SEQUENCE</scope>
    <source>
        <strain evidence="6">CBS 130266</strain>
    </source>
</reference>
<keyword evidence="2" id="KW-0479">Metal-binding</keyword>
<dbReference type="OrthoDB" id="428768at2759"/>
<evidence type="ECO:0000313" key="6">
    <source>
        <dbReference type="EMBL" id="KAF2427788.1"/>
    </source>
</evidence>